<dbReference type="InterPro" id="IPR005119">
    <property type="entry name" value="LysR_subst-bd"/>
</dbReference>
<gene>
    <name evidence="6" type="ORF">AKL17_0218</name>
</gene>
<evidence type="ECO:0000256" key="1">
    <source>
        <dbReference type="ARBA" id="ARBA00009437"/>
    </source>
</evidence>
<dbReference type="Proteomes" id="UP000076128">
    <property type="component" value="Chromosome"/>
</dbReference>
<feature type="domain" description="HTH lysR-type" evidence="5">
    <location>
        <begin position="11"/>
        <end position="68"/>
    </location>
</feature>
<organism evidence="6 7">
    <name type="scientific">Frigidibacter mobilis</name>
    <dbReference type="NCBI Taxonomy" id="1335048"/>
    <lineage>
        <taxon>Bacteria</taxon>
        <taxon>Pseudomonadati</taxon>
        <taxon>Pseudomonadota</taxon>
        <taxon>Alphaproteobacteria</taxon>
        <taxon>Rhodobacterales</taxon>
        <taxon>Paracoccaceae</taxon>
        <taxon>Frigidibacter</taxon>
    </lineage>
</organism>
<dbReference type="AlphaFoldDB" id="A0A159Z0R8"/>
<dbReference type="SUPFAM" id="SSF53850">
    <property type="entry name" value="Periplasmic binding protein-like II"/>
    <property type="match status" value="1"/>
</dbReference>
<keyword evidence="2" id="KW-0805">Transcription regulation</keyword>
<accession>A0A159Z0R8</accession>
<protein>
    <submittedName>
        <fullName evidence="6">LysR family transcriptional regulator</fullName>
    </submittedName>
</protein>
<dbReference type="GO" id="GO:0003700">
    <property type="term" value="F:DNA-binding transcription factor activity"/>
    <property type="evidence" value="ECO:0007669"/>
    <property type="project" value="InterPro"/>
</dbReference>
<dbReference type="STRING" id="1335048.AKL17_0218"/>
<dbReference type="InterPro" id="IPR050950">
    <property type="entry name" value="HTH-type_LysR_regulators"/>
</dbReference>
<dbReference type="EMBL" id="CP012661">
    <property type="protein sequence ID" value="AMY67480.1"/>
    <property type="molecule type" value="Genomic_DNA"/>
</dbReference>
<keyword evidence="7" id="KW-1185">Reference proteome</keyword>
<reference evidence="6 7" key="1">
    <citation type="submission" date="2015-09" db="EMBL/GenBank/DDBJ databases">
        <title>Complete genome sequence of Defluviimonas alba cai42t isolated from an oilfield in Xinjiang.</title>
        <authorList>
            <person name="Geng S."/>
            <person name="Pan X."/>
            <person name="Wu X."/>
        </authorList>
    </citation>
    <scope>NUCLEOTIDE SEQUENCE [LARGE SCALE GENOMIC DNA]</scope>
    <source>
        <strain evidence="7">cai42</strain>
    </source>
</reference>
<dbReference type="Pfam" id="PF03466">
    <property type="entry name" value="LysR_substrate"/>
    <property type="match status" value="1"/>
</dbReference>
<evidence type="ECO:0000256" key="3">
    <source>
        <dbReference type="ARBA" id="ARBA00023125"/>
    </source>
</evidence>
<evidence type="ECO:0000313" key="7">
    <source>
        <dbReference type="Proteomes" id="UP000076128"/>
    </source>
</evidence>
<dbReference type="PANTHER" id="PTHR30419:SF8">
    <property type="entry name" value="NITROGEN ASSIMILATION TRANSCRIPTIONAL ACTIVATOR-RELATED"/>
    <property type="match status" value="1"/>
</dbReference>
<keyword evidence="4" id="KW-0804">Transcription</keyword>
<dbReference type="Gene3D" id="3.40.190.10">
    <property type="entry name" value="Periplasmic binding protein-like II"/>
    <property type="match status" value="2"/>
</dbReference>
<evidence type="ECO:0000259" key="5">
    <source>
        <dbReference type="PROSITE" id="PS50931"/>
    </source>
</evidence>
<dbReference type="SUPFAM" id="SSF46785">
    <property type="entry name" value="Winged helix' DNA-binding domain"/>
    <property type="match status" value="1"/>
</dbReference>
<dbReference type="PROSITE" id="PS50931">
    <property type="entry name" value="HTH_LYSR"/>
    <property type="match status" value="1"/>
</dbReference>
<dbReference type="InterPro" id="IPR036390">
    <property type="entry name" value="WH_DNA-bd_sf"/>
</dbReference>
<evidence type="ECO:0000256" key="2">
    <source>
        <dbReference type="ARBA" id="ARBA00023015"/>
    </source>
</evidence>
<dbReference type="GO" id="GO:0005829">
    <property type="term" value="C:cytosol"/>
    <property type="evidence" value="ECO:0007669"/>
    <property type="project" value="TreeGrafter"/>
</dbReference>
<dbReference type="PANTHER" id="PTHR30419">
    <property type="entry name" value="HTH-TYPE TRANSCRIPTIONAL REGULATOR YBHD"/>
    <property type="match status" value="1"/>
</dbReference>
<dbReference type="Gene3D" id="1.10.10.10">
    <property type="entry name" value="Winged helix-like DNA-binding domain superfamily/Winged helix DNA-binding domain"/>
    <property type="match status" value="1"/>
</dbReference>
<dbReference type="GO" id="GO:0003677">
    <property type="term" value="F:DNA binding"/>
    <property type="evidence" value="ECO:0007669"/>
    <property type="project" value="UniProtKB-KW"/>
</dbReference>
<dbReference type="InterPro" id="IPR036388">
    <property type="entry name" value="WH-like_DNA-bd_sf"/>
</dbReference>
<evidence type="ECO:0000256" key="4">
    <source>
        <dbReference type="ARBA" id="ARBA00023163"/>
    </source>
</evidence>
<comment type="similarity">
    <text evidence="1">Belongs to the LysR transcriptional regulatory family.</text>
</comment>
<keyword evidence="3" id="KW-0238">DNA-binding</keyword>
<sequence length="313" mass="34203">MQMSTDSFLNLKTAQLRLIAAVADHGQLQLAAAELAMTQPAASRMLAEIEKTVRAPLFLRSPRGMVPTLIGKVLARRARAMLQEMRDMAREVEELREGRGGLVRVGAVTGPALGYLVPAIRQVKATSPEVEITVEVAPSVQLLRELAAGQLDFALARLLPEFDSKEFDLQPARDEIVALLVRRDHPLSRAPRVSLPELAQYEWVMQERGAPIRQAMEDAFGQDGRPLPRNIVNSSSLLLMIALLSQTNAIAPMAEEVAALVMEEPVGAGFAVLALDRQIRVAPYFLLSTRGRVLSPVANRLRALVQAELSGRA</sequence>
<dbReference type="InterPro" id="IPR000847">
    <property type="entry name" value="LysR_HTH_N"/>
</dbReference>
<dbReference type="KEGG" id="daa:AKL17_0218"/>
<evidence type="ECO:0000313" key="6">
    <source>
        <dbReference type="EMBL" id="AMY67480.1"/>
    </source>
</evidence>
<name>A0A159Z0R8_9RHOB</name>
<proteinExistence type="inferred from homology"/>
<dbReference type="Pfam" id="PF00126">
    <property type="entry name" value="HTH_1"/>
    <property type="match status" value="1"/>
</dbReference>